<dbReference type="AlphaFoldDB" id="A0AAX2J844"/>
<dbReference type="SUPFAM" id="SSF46689">
    <property type="entry name" value="Homeodomain-like"/>
    <property type="match status" value="2"/>
</dbReference>
<dbReference type="InterPro" id="IPR018062">
    <property type="entry name" value="HTH_AraC-typ_CS"/>
</dbReference>
<dbReference type="Gene3D" id="3.20.80.10">
    <property type="entry name" value="Regulatory factor, effector binding domain"/>
    <property type="match status" value="1"/>
</dbReference>
<keyword evidence="3" id="KW-0804">Transcription</keyword>
<evidence type="ECO:0000313" key="5">
    <source>
        <dbReference type="EMBL" id="SQJ00018.1"/>
    </source>
</evidence>
<dbReference type="Pfam" id="PF12833">
    <property type="entry name" value="HTH_18"/>
    <property type="match status" value="1"/>
</dbReference>
<gene>
    <name evidence="5" type="primary">tetD_1</name>
    <name evidence="5" type="ORF">NCTC12112_00373</name>
</gene>
<keyword evidence="1" id="KW-0805">Transcription regulation</keyword>
<proteinExistence type="predicted"/>
<dbReference type="SUPFAM" id="SSF55136">
    <property type="entry name" value="Probable bacterial effector-binding domain"/>
    <property type="match status" value="1"/>
</dbReference>
<dbReference type="EMBL" id="LS483487">
    <property type="protein sequence ID" value="SQJ00018.1"/>
    <property type="molecule type" value="Genomic_DNA"/>
</dbReference>
<keyword evidence="2 5" id="KW-0238">DNA-binding</keyword>
<dbReference type="SMART" id="SM00871">
    <property type="entry name" value="AraC_E_bind"/>
    <property type="match status" value="1"/>
</dbReference>
<dbReference type="SMART" id="SM00342">
    <property type="entry name" value="HTH_ARAC"/>
    <property type="match status" value="1"/>
</dbReference>
<dbReference type="InterPro" id="IPR010499">
    <property type="entry name" value="AraC_E-bd"/>
</dbReference>
<evidence type="ECO:0000256" key="1">
    <source>
        <dbReference type="ARBA" id="ARBA00023015"/>
    </source>
</evidence>
<protein>
    <submittedName>
        <fullName evidence="5">DNA-binding transcriptional activator MarA</fullName>
    </submittedName>
</protein>
<dbReference type="RefSeq" id="WP_005979268.1">
    <property type="nucleotide sequence ID" value="NZ_CABKNW010000004.1"/>
</dbReference>
<evidence type="ECO:0000313" key="6">
    <source>
        <dbReference type="Proteomes" id="UP000249008"/>
    </source>
</evidence>
<dbReference type="Proteomes" id="UP000249008">
    <property type="component" value="Chromosome 1"/>
</dbReference>
<dbReference type="InterPro" id="IPR018060">
    <property type="entry name" value="HTH_AraC"/>
</dbReference>
<dbReference type="PROSITE" id="PS01124">
    <property type="entry name" value="HTH_ARAC_FAMILY_2"/>
    <property type="match status" value="1"/>
</dbReference>
<dbReference type="InterPro" id="IPR009057">
    <property type="entry name" value="Homeodomain-like_sf"/>
</dbReference>
<dbReference type="PROSITE" id="PS00041">
    <property type="entry name" value="HTH_ARAC_FAMILY_1"/>
    <property type="match status" value="1"/>
</dbReference>
<dbReference type="InterPro" id="IPR050959">
    <property type="entry name" value="MarA-like"/>
</dbReference>
<evidence type="ECO:0000256" key="2">
    <source>
        <dbReference type="ARBA" id="ARBA00023125"/>
    </source>
</evidence>
<dbReference type="GO" id="GO:0003700">
    <property type="term" value="F:DNA-binding transcription factor activity"/>
    <property type="evidence" value="ECO:0007669"/>
    <property type="project" value="InterPro"/>
</dbReference>
<dbReference type="InterPro" id="IPR029441">
    <property type="entry name" value="Cass2"/>
</dbReference>
<dbReference type="InterPro" id="IPR011256">
    <property type="entry name" value="Reg_factor_effector_dom_sf"/>
</dbReference>
<dbReference type="KEGG" id="ful:C4N20_09110"/>
<dbReference type="Gene3D" id="1.10.10.60">
    <property type="entry name" value="Homeodomain-like"/>
    <property type="match status" value="2"/>
</dbReference>
<evidence type="ECO:0000259" key="4">
    <source>
        <dbReference type="PROSITE" id="PS01124"/>
    </source>
</evidence>
<feature type="domain" description="HTH araC/xylS-type" evidence="4">
    <location>
        <begin position="8"/>
        <end position="106"/>
    </location>
</feature>
<organism evidence="5 6">
    <name type="scientific">Fusobacterium ulcerans</name>
    <dbReference type="NCBI Taxonomy" id="861"/>
    <lineage>
        <taxon>Bacteria</taxon>
        <taxon>Fusobacteriati</taxon>
        <taxon>Fusobacteriota</taxon>
        <taxon>Fusobacteriia</taxon>
        <taxon>Fusobacteriales</taxon>
        <taxon>Fusobacteriaceae</taxon>
        <taxon>Fusobacterium</taxon>
    </lineage>
</organism>
<dbReference type="PANTHER" id="PTHR47504">
    <property type="entry name" value="RIGHT ORIGIN-BINDING PROTEIN"/>
    <property type="match status" value="1"/>
</dbReference>
<reference evidence="5 6" key="1">
    <citation type="submission" date="2018-06" db="EMBL/GenBank/DDBJ databases">
        <authorList>
            <consortium name="Pathogen Informatics"/>
            <person name="Doyle S."/>
        </authorList>
    </citation>
    <scope>NUCLEOTIDE SEQUENCE [LARGE SCALE GENOMIC DNA]</scope>
    <source>
        <strain evidence="5 6">NCTC12112</strain>
    </source>
</reference>
<dbReference type="Pfam" id="PF14526">
    <property type="entry name" value="Cass2"/>
    <property type="match status" value="1"/>
</dbReference>
<accession>A0AAX2J844</accession>
<dbReference type="PANTHER" id="PTHR47504:SF5">
    <property type="entry name" value="RIGHT ORIGIN-BINDING PROTEIN"/>
    <property type="match status" value="1"/>
</dbReference>
<sequence length="277" mass="32739">MEWIERLNEAVEYIEMNLENKIDYTKASKIACCSVYHFQRMFSYIAGVTLGEYIRRRKMTKAAFELQRSDIKILELSAKYGYDSPTSFSRAFQSIHKISPSIARNKNITLKTYPKLTFSLSVKGEEELEYYITEKDSLDILGIGKKIELDMEKNFFEIPDFWNENIKNKNIEKLLKYNAKDKNILGVSLYNNKEVWYYIAVFNDREGEDGMERHKIPGGTWAVFRCSSPFLENSQKIYRRFYTEWLPHSGYTYGETADIEIYPDSNEKDMEIWFSIK</sequence>
<evidence type="ECO:0000256" key="3">
    <source>
        <dbReference type="ARBA" id="ARBA00023163"/>
    </source>
</evidence>
<dbReference type="GeneID" id="78454968"/>
<name>A0AAX2J844_9FUSO</name>
<dbReference type="GO" id="GO:0043565">
    <property type="term" value="F:sequence-specific DNA binding"/>
    <property type="evidence" value="ECO:0007669"/>
    <property type="project" value="InterPro"/>
</dbReference>